<comment type="similarity">
    <text evidence="1">Belongs to the peptidase S33 family.</text>
</comment>
<accession>A0A7W9PHT1</accession>
<organism evidence="6 7">
    <name type="scientific">Nocardia transvalensis</name>
    <dbReference type="NCBI Taxonomy" id="37333"/>
    <lineage>
        <taxon>Bacteria</taxon>
        <taxon>Bacillati</taxon>
        <taxon>Actinomycetota</taxon>
        <taxon>Actinomycetes</taxon>
        <taxon>Mycobacteriales</taxon>
        <taxon>Nocardiaceae</taxon>
        <taxon>Nocardia</taxon>
    </lineage>
</organism>
<dbReference type="GO" id="GO:0016787">
    <property type="term" value="F:hydrolase activity"/>
    <property type="evidence" value="ECO:0007669"/>
    <property type="project" value="UniProtKB-KW"/>
</dbReference>
<dbReference type="RefSeq" id="WP_040748155.1">
    <property type="nucleotide sequence ID" value="NZ_JACHIT010000002.1"/>
</dbReference>
<keyword evidence="4" id="KW-1133">Transmembrane helix</keyword>
<keyword evidence="4" id="KW-0812">Transmembrane</keyword>
<keyword evidence="7" id="KW-1185">Reference proteome</keyword>
<sequence length="522" mass="56742">MARDPARRSRRPGSPATLGRAAVLAVVAIVSATACAVLPVVRPPDFYPAELARFYTQTPRWDSCADMTAPDTPVSPETRCATLTVPLDYDHPEGATVEVAVSRKPATGDRLGALLFNPGGPGLRGLAMVDSVDGTRLAQRFDRIGFDPRGIGASTPRISCGDPAAYFDAYAPWFDTTPEGIAENEAMSRAMTAHCEKHSGTPLLAHVGTREVIRDMDIVRAVAGADRTMNYVGYSYGTRLGWAYAERFPDRVRTMTLDGVIAPQEDTYTRTLHEHAAFQQAFDSLAMDCARRADCPLGPDPARAPQRLRELIVPLQTDPLPSRRDPATRLYYGDVLQRTQNALYSSRSWDAFLAALRALRDHDPDPMLGLPARLGRTPDPERTAEEDARQAVLCVDEPPIRDRAVNDRLDVESRRAAPFQDDGHGTGHAPLDACAFWPVPPTGAPHPLSIPGLPTLLVVSTTYDPATPYQAGVDLAGQLGARLITYRGTRHTVALTGHSPCVDAPTVDYLLTRRPPARDLTC</sequence>
<evidence type="ECO:0000256" key="4">
    <source>
        <dbReference type="SAM" id="Phobius"/>
    </source>
</evidence>
<evidence type="ECO:0000313" key="6">
    <source>
        <dbReference type="EMBL" id="MBB5916326.1"/>
    </source>
</evidence>
<evidence type="ECO:0000256" key="3">
    <source>
        <dbReference type="ARBA" id="ARBA00022801"/>
    </source>
</evidence>
<dbReference type="InterPro" id="IPR051601">
    <property type="entry name" value="Serine_prot/Carboxylest_S33"/>
</dbReference>
<dbReference type="InterPro" id="IPR000073">
    <property type="entry name" value="AB_hydrolase_1"/>
</dbReference>
<dbReference type="InterPro" id="IPR029058">
    <property type="entry name" value="AB_hydrolase_fold"/>
</dbReference>
<dbReference type="Pfam" id="PF00561">
    <property type="entry name" value="Abhydrolase_1"/>
    <property type="match status" value="1"/>
</dbReference>
<dbReference type="SUPFAM" id="SSF53474">
    <property type="entry name" value="alpha/beta-Hydrolases"/>
    <property type="match status" value="1"/>
</dbReference>
<dbReference type="PROSITE" id="PS51257">
    <property type="entry name" value="PROKAR_LIPOPROTEIN"/>
    <property type="match status" value="1"/>
</dbReference>
<dbReference type="PANTHER" id="PTHR43248:SF29">
    <property type="entry name" value="TRIPEPTIDYL AMINOPEPTIDASE"/>
    <property type="match status" value="1"/>
</dbReference>
<name>A0A7W9PHT1_9NOCA</name>
<feature type="transmembrane region" description="Helical" evidence="4">
    <location>
        <begin position="21"/>
        <end position="41"/>
    </location>
</feature>
<comment type="caution">
    <text evidence="6">The sequence shown here is derived from an EMBL/GenBank/DDBJ whole genome shotgun (WGS) entry which is preliminary data.</text>
</comment>
<reference evidence="6 7" key="1">
    <citation type="submission" date="2020-08" db="EMBL/GenBank/DDBJ databases">
        <title>Sequencing the genomes of 1000 actinobacteria strains.</title>
        <authorList>
            <person name="Klenk H.-P."/>
        </authorList>
    </citation>
    <scope>NUCLEOTIDE SEQUENCE [LARGE SCALE GENOMIC DNA]</scope>
    <source>
        <strain evidence="6 7">DSM 43582</strain>
    </source>
</reference>
<gene>
    <name evidence="6" type="ORF">BJY24_005238</name>
</gene>
<keyword evidence="2" id="KW-0732">Signal</keyword>
<feature type="domain" description="AB hydrolase-1" evidence="5">
    <location>
        <begin position="113"/>
        <end position="496"/>
    </location>
</feature>
<protein>
    <submittedName>
        <fullName evidence="6">Pimeloyl-ACP methyl ester carboxylesterase</fullName>
    </submittedName>
</protein>
<dbReference type="Proteomes" id="UP000540412">
    <property type="component" value="Unassembled WGS sequence"/>
</dbReference>
<evidence type="ECO:0000256" key="2">
    <source>
        <dbReference type="ARBA" id="ARBA00022729"/>
    </source>
</evidence>
<dbReference type="PANTHER" id="PTHR43248">
    <property type="entry name" value="2-SUCCINYL-6-HYDROXY-2,4-CYCLOHEXADIENE-1-CARBOXYLATE SYNTHASE"/>
    <property type="match status" value="1"/>
</dbReference>
<proteinExistence type="inferred from homology"/>
<evidence type="ECO:0000313" key="7">
    <source>
        <dbReference type="Proteomes" id="UP000540412"/>
    </source>
</evidence>
<keyword evidence="4" id="KW-0472">Membrane</keyword>
<dbReference type="EMBL" id="JACHIT010000002">
    <property type="protein sequence ID" value="MBB5916326.1"/>
    <property type="molecule type" value="Genomic_DNA"/>
</dbReference>
<evidence type="ECO:0000256" key="1">
    <source>
        <dbReference type="ARBA" id="ARBA00010088"/>
    </source>
</evidence>
<keyword evidence="3" id="KW-0378">Hydrolase</keyword>
<dbReference type="AlphaFoldDB" id="A0A7W9PHT1"/>
<evidence type="ECO:0000259" key="5">
    <source>
        <dbReference type="Pfam" id="PF00561"/>
    </source>
</evidence>
<dbReference type="Gene3D" id="3.40.50.1820">
    <property type="entry name" value="alpha/beta hydrolase"/>
    <property type="match status" value="1"/>
</dbReference>